<keyword evidence="14" id="KW-1015">Disulfide bond</keyword>
<evidence type="ECO:0000256" key="12">
    <source>
        <dbReference type="ARBA" id="ARBA00023303"/>
    </source>
</evidence>
<dbReference type="InterPro" id="IPR001320">
    <property type="entry name" value="Iontro_rcpt_C"/>
</dbReference>
<evidence type="ECO:0000313" key="17">
    <source>
        <dbReference type="EMBL" id="KAJ4750191.1"/>
    </source>
</evidence>
<keyword evidence="8 13" id="KW-0472">Membrane</keyword>
<dbReference type="Proteomes" id="UP001140206">
    <property type="component" value="Chromosome 5"/>
</dbReference>
<evidence type="ECO:0000256" key="5">
    <source>
        <dbReference type="ARBA" id="ARBA00022729"/>
    </source>
</evidence>
<accession>A0AAV8C6F3</accession>
<feature type="transmembrane region" description="Helical" evidence="15">
    <location>
        <begin position="617"/>
        <end position="637"/>
    </location>
</feature>
<evidence type="ECO:0000259" key="16">
    <source>
        <dbReference type="SMART" id="SM00079"/>
    </source>
</evidence>
<dbReference type="Pfam" id="PF01094">
    <property type="entry name" value="ANF_receptor"/>
    <property type="match status" value="1"/>
</dbReference>
<dbReference type="InterPro" id="IPR015683">
    <property type="entry name" value="Ionotropic_Glu_rcpt"/>
</dbReference>
<feature type="transmembrane region" description="Helical" evidence="15">
    <location>
        <begin position="679"/>
        <end position="697"/>
    </location>
</feature>
<dbReference type="Gene3D" id="3.40.190.10">
    <property type="entry name" value="Periplasmic binding protein-like II"/>
    <property type="match status" value="1"/>
</dbReference>
<evidence type="ECO:0000256" key="7">
    <source>
        <dbReference type="ARBA" id="ARBA00023065"/>
    </source>
</evidence>
<dbReference type="Gene3D" id="3.40.50.2300">
    <property type="match status" value="2"/>
</dbReference>
<evidence type="ECO:0000256" key="6">
    <source>
        <dbReference type="ARBA" id="ARBA00022989"/>
    </source>
</evidence>
<dbReference type="Pfam" id="PF00060">
    <property type="entry name" value="Lig_chan"/>
    <property type="match status" value="1"/>
</dbReference>
<keyword evidence="5" id="KW-0732">Signal</keyword>
<proteinExistence type="inferred from homology"/>
<evidence type="ECO:0000256" key="10">
    <source>
        <dbReference type="ARBA" id="ARBA00023180"/>
    </source>
</evidence>
<dbReference type="InterPro" id="IPR001828">
    <property type="entry name" value="ANF_lig-bd_rcpt"/>
</dbReference>
<protein>
    <recommendedName>
        <fullName evidence="13">Glutamate receptor</fullName>
    </recommendedName>
</protein>
<dbReference type="SUPFAM" id="SSF53822">
    <property type="entry name" value="Periplasmic binding protein-like I"/>
    <property type="match status" value="1"/>
</dbReference>
<dbReference type="SUPFAM" id="SSF53850">
    <property type="entry name" value="Periplasmic binding protein-like II"/>
    <property type="match status" value="1"/>
</dbReference>
<evidence type="ECO:0000256" key="13">
    <source>
        <dbReference type="PIRNR" id="PIRNR037090"/>
    </source>
</evidence>
<feature type="transmembrane region" description="Helical" evidence="15">
    <location>
        <begin position="863"/>
        <end position="886"/>
    </location>
</feature>
<name>A0AAV8C6F3_9POAL</name>
<evidence type="ECO:0000256" key="11">
    <source>
        <dbReference type="ARBA" id="ARBA00023286"/>
    </source>
</evidence>
<evidence type="ECO:0000256" key="4">
    <source>
        <dbReference type="ARBA" id="ARBA00022692"/>
    </source>
</evidence>
<evidence type="ECO:0000256" key="8">
    <source>
        <dbReference type="ARBA" id="ARBA00023136"/>
    </source>
</evidence>
<feature type="disulfide bond" evidence="14">
    <location>
        <begin position="789"/>
        <end position="843"/>
    </location>
</feature>
<evidence type="ECO:0000256" key="1">
    <source>
        <dbReference type="ARBA" id="ARBA00004141"/>
    </source>
</evidence>
<keyword evidence="12 13" id="KW-0407">Ion channel</keyword>
<gene>
    <name evidence="17" type="ORF">LUZ62_084596</name>
</gene>
<evidence type="ECO:0000256" key="3">
    <source>
        <dbReference type="ARBA" id="ARBA00022448"/>
    </source>
</evidence>
<dbReference type="InterPro" id="IPR028082">
    <property type="entry name" value="Peripla_BP_I"/>
</dbReference>
<dbReference type="GO" id="GO:0016020">
    <property type="term" value="C:membrane"/>
    <property type="evidence" value="ECO:0007669"/>
    <property type="project" value="UniProtKB-SubCell"/>
</dbReference>
<keyword evidence="10" id="KW-0325">Glycoprotein</keyword>
<evidence type="ECO:0000256" key="14">
    <source>
        <dbReference type="PIRSR" id="PIRSR037090-50"/>
    </source>
</evidence>
<dbReference type="AlphaFoldDB" id="A0AAV8C6F3"/>
<comment type="function">
    <text evidence="13">Glutamate-gated receptor that probably acts as non-selective cation channel.</text>
</comment>
<dbReference type="InterPro" id="IPR017103">
    <property type="entry name" value="Iontropic_Glu_rcpt_pln"/>
</dbReference>
<evidence type="ECO:0000256" key="2">
    <source>
        <dbReference type="ARBA" id="ARBA00008685"/>
    </source>
</evidence>
<dbReference type="PANTHER" id="PTHR18966">
    <property type="entry name" value="IONOTROPIC GLUTAMATE RECEPTOR"/>
    <property type="match status" value="1"/>
</dbReference>
<dbReference type="EMBL" id="JAMFTS010000005">
    <property type="protein sequence ID" value="KAJ4750191.1"/>
    <property type="molecule type" value="Genomic_DNA"/>
</dbReference>
<dbReference type="GO" id="GO:0015276">
    <property type="term" value="F:ligand-gated monoatomic ion channel activity"/>
    <property type="evidence" value="ECO:0007669"/>
    <property type="project" value="InterPro"/>
</dbReference>
<reference evidence="17" key="1">
    <citation type="submission" date="2022-08" db="EMBL/GenBank/DDBJ databases">
        <authorList>
            <person name="Marques A."/>
        </authorList>
    </citation>
    <scope>NUCLEOTIDE SEQUENCE</scope>
    <source>
        <strain evidence="17">RhyPub2mFocal</strain>
        <tissue evidence="17">Leaves</tissue>
    </source>
</reference>
<dbReference type="FunFam" id="3.40.50.2300:FF:000188">
    <property type="entry name" value="Glutamate receptor"/>
    <property type="match status" value="1"/>
</dbReference>
<dbReference type="SMART" id="SM00079">
    <property type="entry name" value="PBPe"/>
    <property type="match status" value="1"/>
</dbReference>
<sequence length="934" mass="103715">MEKKNQLRINFSSSIFLSIFVISFLCSVISAQAANKKASTSVGVILDLTSELGKGCKTSISLAYEDFYAANPHYTTRVKFIFRDSTGNALKAANAATKLIKNGVQAIIGPLTFLETNIVASVCNQSQIPVISISTSSSAISASNLPILIRATLDFSSEIRFIADFIKNHSWHYVIPIYEDSDYGASILPSLIHNLYLVGAEVHESVAIPSNAPDSRIENELRIVKGLRGSVFIVHIMSPLAIRLFRVANKLGMVSKNYVWIVTSSIGGILDTLEPATLNIMNGIVGLRTHTQSDRVISFSAKYKARLQKDYNIKVKNPSMYQLWAYDVAWAIGIAVEKTKLVSSDASLVVSPQNSSIKSAGTLCVSENETNLVSAIHSTKFEGLVGNFSLVDGQRQFAQYDILNVLDNQTNSIGKGRDIPPKFNQNAPPDFTVELASTGPGMPYVNGPLKGREHPYGNRPGEPYVKQPLTSCSRSFLRFTPTNCYKNPRNEELLNLKIGTLVKKGFNNFVNATLNEAALKDTNQAYKGFSIKVYDTAMDLMDVNFTYTFVPVDPDNATSELNNGNVDAIIGDMLIDPDSKEMANFTFTAPYLSGDIWVVVSKKLIPDRWTFLRPFPLKLWVVSVGFFFFTGITLWVIEHRSNPAFRGPVSEQTGRTFYFAFSTLVYAHDEKVTSNFSRFLLIIWFFTVFVLTQSYTASLTSILTVQQLQHPIANSIAELRKNGEYVGYQTGSDFVSKLLIEKLHFKPTKLRSYSIDNYEDALKNGSAHGGVGAIIDVEHYLYEILSRNCSEGYTKLGETFSTKGFGFVFNQKGYLVKVALSEAIMNMSIGWIEDKYFKVSRSCTHNDTQSGDTGYQILSIGSYSGLFIITGAVSSLMAIIFLINYVCKNKNQLKTICTENNSIIGRFRAFCKHFNKMDSNSSKKEVITTEMQEI</sequence>
<keyword evidence="4 15" id="KW-0812">Transmembrane</keyword>
<evidence type="ECO:0000256" key="15">
    <source>
        <dbReference type="SAM" id="Phobius"/>
    </source>
</evidence>
<keyword evidence="18" id="KW-1185">Reference proteome</keyword>
<feature type="domain" description="Ionotropic glutamate receptor C-terminal" evidence="16">
    <location>
        <begin position="495"/>
        <end position="834"/>
    </location>
</feature>
<comment type="subcellular location">
    <subcellularLocation>
        <location evidence="1">Membrane</location>
        <topology evidence="1">Multi-pass membrane protein</topology>
    </subcellularLocation>
</comment>
<keyword evidence="6 15" id="KW-1133">Transmembrane helix</keyword>
<dbReference type="PIRSF" id="PIRSF037090">
    <property type="entry name" value="Iontro_Glu-like_rcpt_pln"/>
    <property type="match status" value="1"/>
</dbReference>
<comment type="similarity">
    <text evidence="2 13">Belongs to the glutamate-gated ion channel (TC 1.A.10.1) family.</text>
</comment>
<keyword evidence="7 13" id="KW-0406">Ion transport</keyword>
<organism evidence="17 18">
    <name type="scientific">Rhynchospora pubera</name>
    <dbReference type="NCBI Taxonomy" id="906938"/>
    <lineage>
        <taxon>Eukaryota</taxon>
        <taxon>Viridiplantae</taxon>
        <taxon>Streptophyta</taxon>
        <taxon>Embryophyta</taxon>
        <taxon>Tracheophyta</taxon>
        <taxon>Spermatophyta</taxon>
        <taxon>Magnoliopsida</taxon>
        <taxon>Liliopsida</taxon>
        <taxon>Poales</taxon>
        <taxon>Cyperaceae</taxon>
        <taxon>Cyperoideae</taxon>
        <taxon>Rhynchosporeae</taxon>
        <taxon>Rhynchospora</taxon>
    </lineage>
</organism>
<evidence type="ECO:0000313" key="18">
    <source>
        <dbReference type="Proteomes" id="UP001140206"/>
    </source>
</evidence>
<keyword evidence="3 13" id="KW-0813">Transport</keyword>
<dbReference type="FunFam" id="1.10.287.70:FF:000037">
    <property type="entry name" value="Glutamate receptor"/>
    <property type="match status" value="1"/>
</dbReference>
<dbReference type="Gene3D" id="1.10.287.70">
    <property type="match status" value="1"/>
</dbReference>
<keyword evidence="11 13" id="KW-1071">Ligand-gated ion channel</keyword>
<comment type="caution">
    <text evidence="17">The sequence shown here is derived from an EMBL/GenBank/DDBJ whole genome shotgun (WGS) entry which is preliminary data.</text>
</comment>
<evidence type="ECO:0000256" key="9">
    <source>
        <dbReference type="ARBA" id="ARBA00023170"/>
    </source>
</evidence>
<keyword evidence="9 13" id="KW-0675">Receptor</keyword>